<dbReference type="InterPro" id="IPR052349">
    <property type="entry name" value="Metallo-hydrolase_Enzymes"/>
</dbReference>
<protein>
    <recommendedName>
        <fullName evidence="3">Amidohydrolase-related domain-containing protein</fullName>
    </recommendedName>
</protein>
<proteinExistence type="predicted"/>
<dbReference type="InterPro" id="IPR032466">
    <property type="entry name" value="Metal_Hydrolase"/>
</dbReference>
<name>A0AAN7UDJ7_9PEZI</name>
<evidence type="ECO:0008006" key="3">
    <source>
        <dbReference type="Google" id="ProtNLM"/>
    </source>
</evidence>
<dbReference type="SUPFAM" id="SSF51556">
    <property type="entry name" value="Metallo-dependent hydrolases"/>
    <property type="match status" value="1"/>
</dbReference>
<accession>A0AAN7UDJ7</accession>
<keyword evidence="2" id="KW-1185">Reference proteome</keyword>
<dbReference type="Proteomes" id="UP001305414">
    <property type="component" value="Unassembled WGS sequence"/>
</dbReference>
<comment type="caution">
    <text evidence="1">The sequence shown here is derived from an EMBL/GenBank/DDBJ whole genome shotgun (WGS) entry which is preliminary data.</text>
</comment>
<gene>
    <name evidence="1" type="ORF">RRF57_001243</name>
</gene>
<dbReference type="Gene3D" id="3.20.20.140">
    <property type="entry name" value="Metal-dependent hydrolases"/>
    <property type="match status" value="1"/>
</dbReference>
<dbReference type="PANTHER" id="PTHR32027">
    <property type="entry name" value="CYTOSINE DEAMINASE"/>
    <property type="match status" value="1"/>
</dbReference>
<dbReference type="AlphaFoldDB" id="A0AAN7UDJ7"/>
<sequence>MILENIVVSDARDGTAARYDVEINDGRVQNIVRPSRSSLDTPTQLLLPPLCHPHIHLDKAYILTCNNGVNSRHPDYSDLCPKSGSFAEALTNTSQAKARYTQEDLYLRGSQLLATSYAQGVTSMRAFVELDHVTGLLPLTTAIRLKEDFAHLLEVQICAFAQDPIFSTAYGDPNRSIIDEALTEFAPFIGALGTTPYVEMSREKSLSNIEWAITKALAHHVHLDFHLDYTLEIPSTLPSQKPLTYSVVESLLKHNWAQIADKSKTIALGHCTQLSMFDDTESKALAELVIASRLPIHFVGLPTSDIFMMGRPSSIESRSHNRPRGTMHVPSMIKELGLSACLGVNNVGNAFTPFGTGDPLQLASWAVGIYQVGTVEDAELLYDCISSRARKAIGLEDGAQYDPVHEGQDLRGYLLLRNESVAEFPGHHGRSKMTVAQRQRLSLKDIVWDPPEVKLRAVLR</sequence>
<dbReference type="PANTHER" id="PTHR32027:SF0">
    <property type="entry name" value="CYTOSINE DEAMINASE"/>
    <property type="match status" value="1"/>
</dbReference>
<organism evidence="1 2">
    <name type="scientific">Xylaria bambusicola</name>
    <dbReference type="NCBI Taxonomy" id="326684"/>
    <lineage>
        <taxon>Eukaryota</taxon>
        <taxon>Fungi</taxon>
        <taxon>Dikarya</taxon>
        <taxon>Ascomycota</taxon>
        <taxon>Pezizomycotina</taxon>
        <taxon>Sordariomycetes</taxon>
        <taxon>Xylariomycetidae</taxon>
        <taxon>Xylariales</taxon>
        <taxon>Xylariaceae</taxon>
        <taxon>Xylaria</taxon>
    </lineage>
</organism>
<dbReference type="GO" id="GO:0016814">
    <property type="term" value="F:hydrolase activity, acting on carbon-nitrogen (but not peptide) bonds, in cyclic amidines"/>
    <property type="evidence" value="ECO:0007669"/>
    <property type="project" value="TreeGrafter"/>
</dbReference>
<evidence type="ECO:0000313" key="2">
    <source>
        <dbReference type="Proteomes" id="UP001305414"/>
    </source>
</evidence>
<dbReference type="EMBL" id="JAWHQM010000002">
    <property type="protein sequence ID" value="KAK5625527.1"/>
    <property type="molecule type" value="Genomic_DNA"/>
</dbReference>
<evidence type="ECO:0000313" key="1">
    <source>
        <dbReference type="EMBL" id="KAK5625527.1"/>
    </source>
</evidence>
<reference evidence="1 2" key="1">
    <citation type="submission" date="2023-10" db="EMBL/GenBank/DDBJ databases">
        <title>Draft genome sequence of Xylaria bambusicola isolate GMP-LS, the root and basal stem rot pathogen of sugarcane in Indonesia.</title>
        <authorList>
            <person name="Selvaraj P."/>
            <person name="Muralishankar V."/>
            <person name="Muruganantham S."/>
            <person name="Sp S."/>
            <person name="Haryani S."/>
            <person name="Lau K.J.X."/>
            <person name="Naqvi N.I."/>
        </authorList>
    </citation>
    <scope>NUCLEOTIDE SEQUENCE [LARGE SCALE GENOMIC DNA]</scope>
    <source>
        <strain evidence="1">GMP-LS</strain>
    </source>
</reference>